<name>T0RYL1_SAPDV</name>
<evidence type="ECO:0000256" key="10">
    <source>
        <dbReference type="SAM" id="SignalP"/>
    </source>
</evidence>
<feature type="domain" description="Apple" evidence="11">
    <location>
        <begin position="180"/>
        <end position="251"/>
    </location>
</feature>
<dbReference type="STRING" id="1156394.T0RYL1"/>
<dbReference type="RefSeq" id="XP_008609193.1">
    <property type="nucleotide sequence ID" value="XM_008610971.1"/>
</dbReference>
<evidence type="ECO:0000256" key="3">
    <source>
        <dbReference type="ARBA" id="ARBA00012780"/>
    </source>
</evidence>
<dbReference type="PANTHER" id="PTHR31737:SF2">
    <property type="entry name" value="PROTEIN TOS1"/>
    <property type="match status" value="1"/>
</dbReference>
<dbReference type="Pfam" id="PF10290">
    <property type="entry name" value="YJL171C_Tos1_N"/>
    <property type="match status" value="1"/>
</dbReference>
<dbReference type="GO" id="GO:0071555">
    <property type="term" value="P:cell wall organization"/>
    <property type="evidence" value="ECO:0007669"/>
    <property type="project" value="UniProtKB-KW"/>
</dbReference>
<protein>
    <recommendedName>
        <fullName evidence="3">glucan endo-1,3-beta-D-glucosidase</fullName>
        <ecNumber evidence="3">3.2.1.39</ecNumber>
    </recommendedName>
</protein>
<dbReference type="GeneID" id="19945987"/>
<comment type="catalytic activity">
    <reaction evidence="1">
        <text>Hydrolysis of (1-&gt;3)-beta-D-glucosidic linkages in (1-&gt;3)-beta-D-glucans.</text>
        <dbReference type="EC" id="3.2.1.39"/>
    </reaction>
</comment>
<dbReference type="eggNOG" id="ENOG502QSI7">
    <property type="taxonomic scope" value="Eukaryota"/>
</dbReference>
<dbReference type="GO" id="GO:0006508">
    <property type="term" value="P:proteolysis"/>
    <property type="evidence" value="ECO:0007669"/>
    <property type="project" value="InterPro"/>
</dbReference>
<feature type="chain" id="PRO_5004571272" description="glucan endo-1,3-beta-D-glucosidase" evidence="10">
    <location>
        <begin position="26"/>
        <end position="560"/>
    </location>
</feature>
<dbReference type="AlphaFoldDB" id="T0RYL1"/>
<dbReference type="OrthoDB" id="118256at2759"/>
<sequence>MQLQFQSGASMRTWCILALVAGVTATNSTRHLATVGQCGNAEDNTDYWGNDVAGQAVSSASACCDLCGANNQCAISVYTGGMCYLKSGRGARSTKQGATALPKPSSPYPTEANTDYWGNDIDAKAATSVGECATYCAANSQCVVSVLTGSTCYLKSKLGDKSVNNGATAIRVGGNAPTSCTQQANTDYYGNDIGSTKPSSASGCCADCAANAQCLVAVYTGGTCWLKNKVGSSSYNNGAVALFSGRSPVPAPATGGSNVPFQNLKVQYKYPIKGGGSYNMVTNYQSCARQSQRSDSSIGPLSEQVSMIFRGPMYIFGISVFQPSGGNWNRVSSWTPQQSNNLVFMNNLNPNKFNNQPPQGYAQADGMGFSETPVQFGGWLRDASDPSNIFGGPGVATGAEVNIMQPSKCSATGGCLGVFDQKYGLNGWGGSKIFVVKAIMYGSGLPAIWMLNAQVMRANQYGCNCRGMSDPGGCGELDIAEAIPNGGNNLATHYYYLDTHPSPGHDTWTTRPTDRAATFVTIMDEASGTIKVMRFTDDDYDKFFDTNALSNDAVSAMISR</sequence>
<reference evidence="12 13" key="1">
    <citation type="submission" date="2012-04" db="EMBL/GenBank/DDBJ databases">
        <title>The Genome Sequence of Saprolegnia declina VS20.</title>
        <authorList>
            <consortium name="The Broad Institute Genome Sequencing Platform"/>
            <person name="Russ C."/>
            <person name="Nusbaum C."/>
            <person name="Tyler B."/>
            <person name="van West P."/>
            <person name="Dieguez-Uribeondo J."/>
            <person name="de Bruijn I."/>
            <person name="Tripathy S."/>
            <person name="Jiang R."/>
            <person name="Young S.K."/>
            <person name="Zeng Q."/>
            <person name="Gargeya S."/>
            <person name="Fitzgerald M."/>
            <person name="Haas B."/>
            <person name="Abouelleil A."/>
            <person name="Alvarado L."/>
            <person name="Arachchi H.M."/>
            <person name="Berlin A."/>
            <person name="Chapman S.B."/>
            <person name="Goldberg J."/>
            <person name="Griggs A."/>
            <person name="Gujja S."/>
            <person name="Hansen M."/>
            <person name="Howarth C."/>
            <person name="Imamovic A."/>
            <person name="Larimer J."/>
            <person name="McCowen C."/>
            <person name="Montmayeur A."/>
            <person name="Murphy C."/>
            <person name="Neiman D."/>
            <person name="Pearson M."/>
            <person name="Priest M."/>
            <person name="Roberts A."/>
            <person name="Saif S."/>
            <person name="Shea T."/>
            <person name="Sisk P."/>
            <person name="Sykes S."/>
            <person name="Wortman J."/>
            <person name="Nusbaum C."/>
            <person name="Birren B."/>
        </authorList>
    </citation>
    <scope>NUCLEOTIDE SEQUENCE [LARGE SCALE GENOMIC DNA]</scope>
    <source>
        <strain evidence="12 13">VS20</strain>
    </source>
</reference>
<dbReference type="InterPro" id="IPR018807">
    <property type="entry name" value="YJL171C/Tos1_N"/>
</dbReference>
<dbReference type="SMART" id="SM00223">
    <property type="entry name" value="APPLE"/>
    <property type="match status" value="2"/>
</dbReference>
<keyword evidence="13" id="KW-1185">Reference proteome</keyword>
<keyword evidence="9" id="KW-0961">Cell wall biogenesis/degradation</keyword>
<accession>T0RYL1</accession>
<dbReference type="Proteomes" id="UP000030762">
    <property type="component" value="Unassembled WGS sequence"/>
</dbReference>
<dbReference type="OMA" id="ANNQCAI"/>
<dbReference type="EMBL" id="JH767144">
    <property type="protein sequence ID" value="EQC37673.1"/>
    <property type="molecule type" value="Genomic_DNA"/>
</dbReference>
<dbReference type="InParanoid" id="T0RYL1"/>
<dbReference type="PANTHER" id="PTHR31737">
    <property type="entry name" value="PROTEIN TOS1"/>
    <property type="match status" value="1"/>
</dbReference>
<dbReference type="EC" id="3.2.1.39" evidence="3"/>
<keyword evidence="6" id="KW-0378">Hydrolase</keyword>
<evidence type="ECO:0000313" key="12">
    <source>
        <dbReference type="EMBL" id="EQC37673.1"/>
    </source>
</evidence>
<evidence type="ECO:0000256" key="2">
    <source>
        <dbReference type="ARBA" id="ARBA00006055"/>
    </source>
</evidence>
<dbReference type="InterPro" id="IPR000177">
    <property type="entry name" value="Apple"/>
</dbReference>
<dbReference type="Gene3D" id="3.50.4.10">
    <property type="entry name" value="Hepatocyte Growth Factor"/>
    <property type="match status" value="3"/>
</dbReference>
<organism evidence="12 13">
    <name type="scientific">Saprolegnia diclina (strain VS20)</name>
    <dbReference type="NCBI Taxonomy" id="1156394"/>
    <lineage>
        <taxon>Eukaryota</taxon>
        <taxon>Sar</taxon>
        <taxon>Stramenopiles</taxon>
        <taxon>Oomycota</taxon>
        <taxon>Saprolegniomycetes</taxon>
        <taxon>Saprolegniales</taxon>
        <taxon>Saprolegniaceae</taxon>
        <taxon>Saprolegnia</taxon>
    </lineage>
</organism>
<evidence type="ECO:0000256" key="7">
    <source>
        <dbReference type="ARBA" id="ARBA00023157"/>
    </source>
</evidence>
<keyword evidence="5" id="KW-0677">Repeat</keyword>
<keyword evidence="7" id="KW-1015">Disulfide bond</keyword>
<keyword evidence="4 10" id="KW-0732">Signal</keyword>
<evidence type="ECO:0000256" key="1">
    <source>
        <dbReference type="ARBA" id="ARBA00000382"/>
    </source>
</evidence>
<evidence type="ECO:0000259" key="11">
    <source>
        <dbReference type="SMART" id="SM00223"/>
    </source>
</evidence>
<dbReference type="GO" id="GO:0005576">
    <property type="term" value="C:extracellular region"/>
    <property type="evidence" value="ECO:0007669"/>
    <property type="project" value="InterPro"/>
</dbReference>
<evidence type="ECO:0000256" key="6">
    <source>
        <dbReference type="ARBA" id="ARBA00022801"/>
    </source>
</evidence>
<dbReference type="CDD" id="cd01100">
    <property type="entry name" value="APPLE_Factor_XI_like"/>
    <property type="match status" value="1"/>
</dbReference>
<evidence type="ECO:0000256" key="8">
    <source>
        <dbReference type="ARBA" id="ARBA00023295"/>
    </source>
</evidence>
<evidence type="ECO:0000256" key="9">
    <source>
        <dbReference type="ARBA" id="ARBA00023316"/>
    </source>
</evidence>
<dbReference type="VEuPathDB" id="FungiDB:SDRG_05260"/>
<dbReference type="Pfam" id="PF14295">
    <property type="entry name" value="PAN_4"/>
    <property type="match status" value="3"/>
</dbReference>
<evidence type="ECO:0000256" key="4">
    <source>
        <dbReference type="ARBA" id="ARBA00022729"/>
    </source>
</evidence>
<gene>
    <name evidence="12" type="ORF">SDRG_05260</name>
</gene>
<feature type="signal peptide" evidence="10">
    <location>
        <begin position="1"/>
        <end position="25"/>
    </location>
</feature>
<feature type="domain" description="Apple" evidence="11">
    <location>
        <begin position="38"/>
        <end position="105"/>
    </location>
</feature>
<evidence type="ECO:0000256" key="5">
    <source>
        <dbReference type="ARBA" id="ARBA00022737"/>
    </source>
</evidence>
<dbReference type="InterPro" id="IPR018805">
    <property type="entry name" value="YJL171C/Tos1_C"/>
</dbReference>
<comment type="similarity">
    <text evidence="2">Belongs to the PGA52 family.</text>
</comment>
<proteinExistence type="inferred from homology"/>
<dbReference type="InterPro" id="IPR003609">
    <property type="entry name" value="Pan_app"/>
</dbReference>
<dbReference type="GO" id="GO:0042973">
    <property type="term" value="F:glucan endo-1,3-beta-D-glucosidase activity"/>
    <property type="evidence" value="ECO:0007669"/>
    <property type="project" value="UniProtKB-EC"/>
</dbReference>
<dbReference type="Pfam" id="PF10287">
    <property type="entry name" value="YJL171C_Tos1_C"/>
    <property type="match status" value="1"/>
</dbReference>
<evidence type="ECO:0000313" key="13">
    <source>
        <dbReference type="Proteomes" id="UP000030762"/>
    </source>
</evidence>
<keyword evidence="8" id="KW-0326">Glycosidase</keyword>